<reference evidence="2 3" key="1">
    <citation type="submission" date="2020-02" db="EMBL/GenBank/DDBJ databases">
        <authorList>
            <person name="Kim H.M."/>
            <person name="Jeon C.O."/>
        </authorList>
    </citation>
    <scope>NUCLEOTIDE SEQUENCE [LARGE SCALE GENOMIC DNA]</scope>
    <source>
        <strain evidence="2 3">PeD5</strain>
    </source>
</reference>
<proteinExistence type="inferred from homology"/>
<dbReference type="Gene3D" id="3.40.1620.10">
    <property type="entry name" value="YefM-like domain"/>
    <property type="match status" value="1"/>
</dbReference>
<sequence length="87" mass="9723">MRSISSAEAAQNFDSLCESVLTPGAESVAVTHANIPRVVVISFKDYHDLLRKTRFAGKLEDLPEDDLAFLATIDERNRCAASRRWKT</sequence>
<keyword evidence="3" id="KW-1185">Reference proteome</keyword>
<comment type="caution">
    <text evidence="2">The sequence shown here is derived from an EMBL/GenBank/DDBJ whole genome shotgun (WGS) entry which is preliminary data.</text>
</comment>
<dbReference type="EMBL" id="JAAIKB010000020">
    <property type="protein sequence ID" value="NGM23861.1"/>
    <property type="molecule type" value="Genomic_DNA"/>
</dbReference>
<name>A0A6M1LTU9_9PROT</name>
<organism evidence="2 3">
    <name type="scientific">Falsiroseomonas algicola</name>
    <dbReference type="NCBI Taxonomy" id="2716930"/>
    <lineage>
        <taxon>Bacteria</taxon>
        <taxon>Pseudomonadati</taxon>
        <taxon>Pseudomonadota</taxon>
        <taxon>Alphaproteobacteria</taxon>
        <taxon>Acetobacterales</taxon>
        <taxon>Roseomonadaceae</taxon>
        <taxon>Falsiroseomonas</taxon>
    </lineage>
</organism>
<reference evidence="2 3" key="2">
    <citation type="submission" date="2020-03" db="EMBL/GenBank/DDBJ databases">
        <title>Roseomonas stagni sp. nov., isolated from pond water in Japan.</title>
        <authorList>
            <person name="Furuhata K."/>
            <person name="Miyamoto H."/>
            <person name="Goto K."/>
        </authorList>
    </citation>
    <scope>NUCLEOTIDE SEQUENCE [LARGE SCALE GENOMIC DNA]</scope>
    <source>
        <strain evidence="2 3">PeD5</strain>
    </source>
</reference>
<dbReference type="RefSeq" id="WP_164697775.1">
    <property type="nucleotide sequence ID" value="NZ_JAAIKB010000020.1"/>
</dbReference>
<evidence type="ECO:0000313" key="2">
    <source>
        <dbReference type="EMBL" id="NGM23861.1"/>
    </source>
</evidence>
<comment type="similarity">
    <text evidence="1">Belongs to the phD/YefM antitoxin family.</text>
</comment>
<evidence type="ECO:0000313" key="3">
    <source>
        <dbReference type="Proteomes" id="UP000475385"/>
    </source>
</evidence>
<evidence type="ECO:0000256" key="1">
    <source>
        <dbReference type="ARBA" id="ARBA00009981"/>
    </source>
</evidence>
<protein>
    <submittedName>
        <fullName evidence="2">Type II toxin-antitoxin system Phd/YefM family antitoxin</fullName>
    </submittedName>
</protein>
<dbReference type="SUPFAM" id="SSF143120">
    <property type="entry name" value="YefM-like"/>
    <property type="match status" value="1"/>
</dbReference>
<dbReference type="Proteomes" id="UP000475385">
    <property type="component" value="Unassembled WGS sequence"/>
</dbReference>
<dbReference type="AlphaFoldDB" id="A0A6M1LTU9"/>
<dbReference type="InterPro" id="IPR036165">
    <property type="entry name" value="YefM-like_sf"/>
</dbReference>
<gene>
    <name evidence="2" type="ORF">G3576_27900</name>
</gene>
<accession>A0A6M1LTU9</accession>